<accession>A0ABN8MCQ5</accession>
<evidence type="ECO:0000256" key="2">
    <source>
        <dbReference type="ARBA" id="ARBA00022553"/>
    </source>
</evidence>
<evidence type="ECO:0000256" key="3">
    <source>
        <dbReference type="ARBA" id="ARBA00022843"/>
    </source>
</evidence>
<dbReference type="Proteomes" id="UP001159427">
    <property type="component" value="Unassembled WGS sequence"/>
</dbReference>
<feature type="region of interest" description="Disordered" evidence="4">
    <location>
        <begin position="153"/>
        <end position="195"/>
    </location>
</feature>
<organism evidence="6 7">
    <name type="scientific">Porites evermanni</name>
    <dbReference type="NCBI Taxonomy" id="104178"/>
    <lineage>
        <taxon>Eukaryota</taxon>
        <taxon>Metazoa</taxon>
        <taxon>Cnidaria</taxon>
        <taxon>Anthozoa</taxon>
        <taxon>Hexacorallia</taxon>
        <taxon>Scleractinia</taxon>
        <taxon>Fungiina</taxon>
        <taxon>Poritidae</taxon>
        <taxon>Porites</taxon>
    </lineage>
</organism>
<feature type="region of interest" description="Disordered" evidence="4">
    <location>
        <begin position="1"/>
        <end position="34"/>
    </location>
</feature>
<keyword evidence="7" id="KW-1185">Reference proteome</keyword>
<feature type="compositionally biased region" description="Polar residues" evidence="4">
    <location>
        <begin position="156"/>
        <end position="177"/>
    </location>
</feature>
<name>A0ABN8MCQ5_9CNID</name>
<sequence length="210" mass="24136">MSEDEHSDSEFYYPDELDSHKEDSEATALSGYEQVYENSQEEIESFVKEQTSENTTGKTFTLQRTMWWFLPFHFGFRAKDESRKLLWGDVELQQHALQGGREMLVWINERETKTQKGQENGHKRAFQPKIYATGTERCPIKLYKFFRDHRPVEMKQPNSDSSGSHHLPENPTSNGGLLTTEAVEHKPSTNSFSVAQASLNQLRGASDLNS</sequence>
<dbReference type="PANTHER" id="PTHR46963">
    <property type="entry name" value="SIMILAR TO RIKEN CDNA E130308A19"/>
    <property type="match status" value="1"/>
</dbReference>
<evidence type="ECO:0000256" key="1">
    <source>
        <dbReference type="ARBA" id="ARBA00022499"/>
    </source>
</evidence>
<evidence type="ECO:0000313" key="6">
    <source>
        <dbReference type="EMBL" id="CAH3026398.1"/>
    </source>
</evidence>
<dbReference type="InterPro" id="IPR042838">
    <property type="entry name" value="KIAA1958"/>
</dbReference>
<keyword evidence="1" id="KW-1017">Isopeptide bond</keyword>
<evidence type="ECO:0000256" key="4">
    <source>
        <dbReference type="SAM" id="MobiDB-lite"/>
    </source>
</evidence>
<dbReference type="InterPro" id="IPR021893">
    <property type="entry name" value="ZMYM2-like_C"/>
</dbReference>
<keyword evidence="3" id="KW-0832">Ubl conjugation</keyword>
<dbReference type="EMBL" id="CALNXI010000403">
    <property type="protein sequence ID" value="CAH3026398.1"/>
    <property type="molecule type" value="Genomic_DNA"/>
</dbReference>
<proteinExistence type="predicted"/>
<dbReference type="Pfam" id="PF12012">
    <property type="entry name" value="DUF3504"/>
    <property type="match status" value="1"/>
</dbReference>
<protein>
    <recommendedName>
        <fullName evidence="5">ZMYM2-like/QRICH1 C-terminal domain-containing protein</fullName>
    </recommendedName>
</protein>
<comment type="caution">
    <text evidence="6">The sequence shown here is derived from an EMBL/GenBank/DDBJ whole genome shotgun (WGS) entry which is preliminary data.</text>
</comment>
<feature type="domain" description="ZMYM2-like/QRICH1 C-terminal" evidence="5">
    <location>
        <begin position="61"/>
        <end position="158"/>
    </location>
</feature>
<reference evidence="6 7" key="1">
    <citation type="submission" date="2022-05" db="EMBL/GenBank/DDBJ databases">
        <authorList>
            <consortium name="Genoscope - CEA"/>
            <person name="William W."/>
        </authorList>
    </citation>
    <scope>NUCLEOTIDE SEQUENCE [LARGE SCALE GENOMIC DNA]</scope>
</reference>
<evidence type="ECO:0000313" key="7">
    <source>
        <dbReference type="Proteomes" id="UP001159427"/>
    </source>
</evidence>
<evidence type="ECO:0000259" key="5">
    <source>
        <dbReference type="Pfam" id="PF12012"/>
    </source>
</evidence>
<gene>
    <name evidence="6" type="ORF">PEVE_00028989</name>
</gene>
<dbReference type="PANTHER" id="PTHR46963:SF1">
    <property type="entry name" value="SIMILAR TO RIKEN CDNA E130308A19"/>
    <property type="match status" value="1"/>
</dbReference>
<keyword evidence="2" id="KW-0597">Phosphoprotein</keyword>